<dbReference type="AlphaFoldDB" id="A0A5C6ZC45"/>
<sequence length="456" mass="53018">MERRDIQHLYARAGFGASKPLLDASVSMKKKAIVDHLFETSEAIIPLEIDLSAFTNLSNQDLKNKALIRELRKKSRGELQTFNHRWMERLHTSEGVFREKMTLFWANHFVCQDNNIVYAQAYNNTLRTHALGNFREFVKAISKEAAMLRYLNTKQNRKAKPNENFARELMELFTLGVGQYSEKDIKESARAFTGYNHDLKGDFKFREFQHDAGEKVFFGKTGNFNGDDIINIILEQKECAHFICGRIYRYFVNDNVNNKHVEALTEVFYKDYNIENLMRHLFMADWFYEENNIGSKIKSPVEFLVGLQQLVPFTFDKTKDLIKIQKLLGQVLLYPPNVAGWKGGKNWIDSNTLMLRLKSPSIILANTHISIQEKGEFEDSFDKFYSESKKKQFIKATIAWEVFDKTFDGVSYDELQSYIILPKISGGTQSYLTSLNQNSQRNFCVQLMSLPEYQMC</sequence>
<name>A0A5C6ZC45_9FLAO</name>
<proteinExistence type="predicted"/>
<protein>
    <submittedName>
        <fullName evidence="1">DUF1800 domain-containing protein</fullName>
    </submittedName>
</protein>
<dbReference type="RefSeq" id="WP_147088147.1">
    <property type="nucleotide sequence ID" value="NZ_VORM01000031.1"/>
</dbReference>
<dbReference type="Pfam" id="PF08811">
    <property type="entry name" value="DUF1800"/>
    <property type="match status" value="1"/>
</dbReference>
<organism evidence="1 2">
    <name type="scientific">Subsaximicrobium wynnwilliamsii</name>
    <dbReference type="NCBI Taxonomy" id="291179"/>
    <lineage>
        <taxon>Bacteria</taxon>
        <taxon>Pseudomonadati</taxon>
        <taxon>Bacteroidota</taxon>
        <taxon>Flavobacteriia</taxon>
        <taxon>Flavobacteriales</taxon>
        <taxon>Flavobacteriaceae</taxon>
        <taxon>Subsaximicrobium</taxon>
    </lineage>
</organism>
<evidence type="ECO:0000313" key="2">
    <source>
        <dbReference type="Proteomes" id="UP000321578"/>
    </source>
</evidence>
<comment type="caution">
    <text evidence="1">The sequence shown here is derived from an EMBL/GenBank/DDBJ whole genome shotgun (WGS) entry which is preliminary data.</text>
</comment>
<dbReference type="OrthoDB" id="9772295at2"/>
<keyword evidence="2" id="KW-1185">Reference proteome</keyword>
<gene>
    <name evidence="1" type="ORF">ESY86_18170</name>
</gene>
<dbReference type="EMBL" id="VORO01000030">
    <property type="protein sequence ID" value="TXD87059.1"/>
    <property type="molecule type" value="Genomic_DNA"/>
</dbReference>
<accession>A0A5C6ZC45</accession>
<dbReference type="InterPro" id="IPR014917">
    <property type="entry name" value="DUF1800"/>
</dbReference>
<evidence type="ECO:0000313" key="1">
    <source>
        <dbReference type="EMBL" id="TXD87059.1"/>
    </source>
</evidence>
<dbReference type="Proteomes" id="UP000321578">
    <property type="component" value="Unassembled WGS sequence"/>
</dbReference>
<reference evidence="1 2" key="1">
    <citation type="submission" date="2019-08" db="EMBL/GenBank/DDBJ databases">
        <title>Genomes of Subsaximicrobium wynnwilliamsii strains.</title>
        <authorList>
            <person name="Bowman J.P."/>
        </authorList>
    </citation>
    <scope>NUCLEOTIDE SEQUENCE [LARGE SCALE GENOMIC DNA]</scope>
    <source>
        <strain evidence="1 2">2-80-2</strain>
    </source>
</reference>